<evidence type="ECO:0000256" key="3">
    <source>
        <dbReference type="ARBA" id="ARBA00022741"/>
    </source>
</evidence>
<keyword evidence="4 8" id="KW-0418">Kinase</keyword>
<feature type="domain" description="Carbohydrate kinase PfkB" evidence="7">
    <location>
        <begin position="11"/>
        <end position="289"/>
    </location>
</feature>
<dbReference type="NCBIfam" id="TIGR03168">
    <property type="entry name" value="1-PFK"/>
    <property type="match status" value="1"/>
</dbReference>
<dbReference type="PIRSF" id="PIRSF000535">
    <property type="entry name" value="1PFK/6PFK/LacC"/>
    <property type="match status" value="1"/>
</dbReference>
<dbReference type="CDD" id="cd01164">
    <property type="entry name" value="FruK_PfkB_like"/>
    <property type="match status" value="1"/>
</dbReference>
<protein>
    <submittedName>
        <fullName evidence="8">Sugar kinase</fullName>
    </submittedName>
</protein>
<dbReference type="Gene3D" id="3.40.1190.20">
    <property type="match status" value="1"/>
</dbReference>
<dbReference type="InterPro" id="IPR002173">
    <property type="entry name" value="Carboh/pur_kinase_PfkB_CS"/>
</dbReference>
<organism evidence="8 9">
    <name type="scientific">Leifsonia poae</name>
    <dbReference type="NCBI Taxonomy" id="110933"/>
    <lineage>
        <taxon>Bacteria</taxon>
        <taxon>Bacillati</taxon>
        <taxon>Actinomycetota</taxon>
        <taxon>Actinomycetes</taxon>
        <taxon>Micrococcales</taxon>
        <taxon>Microbacteriaceae</taxon>
        <taxon>Leifsonia</taxon>
    </lineage>
</organism>
<dbReference type="GO" id="GO:0005829">
    <property type="term" value="C:cytosol"/>
    <property type="evidence" value="ECO:0007669"/>
    <property type="project" value="TreeGrafter"/>
</dbReference>
<comment type="caution">
    <text evidence="8">The sequence shown here is derived from an EMBL/GenBank/DDBJ whole genome shotgun (WGS) entry which is preliminary data.</text>
</comment>
<dbReference type="Proteomes" id="UP001142372">
    <property type="component" value="Unassembled WGS sequence"/>
</dbReference>
<dbReference type="PROSITE" id="PS00583">
    <property type="entry name" value="PFKB_KINASES_1"/>
    <property type="match status" value="1"/>
</dbReference>
<gene>
    <name evidence="8" type="ORF">GCM10017584_05070</name>
</gene>
<dbReference type="GO" id="GO:0008443">
    <property type="term" value="F:phosphofructokinase activity"/>
    <property type="evidence" value="ECO:0007669"/>
    <property type="project" value="TreeGrafter"/>
</dbReference>
<evidence type="ECO:0000313" key="9">
    <source>
        <dbReference type="Proteomes" id="UP001142372"/>
    </source>
</evidence>
<dbReference type="SUPFAM" id="SSF53613">
    <property type="entry name" value="Ribokinase-like"/>
    <property type="match status" value="1"/>
</dbReference>
<evidence type="ECO:0000256" key="1">
    <source>
        <dbReference type="ARBA" id="ARBA00010688"/>
    </source>
</evidence>
<keyword evidence="3" id="KW-0547">Nucleotide-binding</keyword>
<comment type="similarity">
    <text evidence="1">Belongs to the carbohydrate kinase PfkB family.</text>
</comment>
<evidence type="ECO:0000256" key="4">
    <source>
        <dbReference type="ARBA" id="ARBA00022777"/>
    </source>
</evidence>
<dbReference type="InterPro" id="IPR017583">
    <property type="entry name" value="Tagatose/fructose_Pkinase"/>
</dbReference>
<keyword evidence="5" id="KW-0067">ATP-binding</keyword>
<evidence type="ECO:0000313" key="8">
    <source>
        <dbReference type="EMBL" id="GLJ74934.1"/>
    </source>
</evidence>
<proteinExistence type="inferred from homology"/>
<accession>A0A9W6H7N6</accession>
<reference evidence="8" key="1">
    <citation type="journal article" date="2014" name="Int. J. Syst. Evol. Microbiol.">
        <title>Complete genome sequence of Corynebacterium casei LMG S-19264T (=DSM 44701T), isolated from a smear-ripened cheese.</title>
        <authorList>
            <consortium name="US DOE Joint Genome Institute (JGI-PGF)"/>
            <person name="Walter F."/>
            <person name="Albersmeier A."/>
            <person name="Kalinowski J."/>
            <person name="Ruckert C."/>
        </authorList>
    </citation>
    <scope>NUCLEOTIDE SEQUENCE</scope>
    <source>
        <strain evidence="8">VKM Ac-1401</strain>
    </source>
</reference>
<dbReference type="EMBL" id="BSEN01000001">
    <property type="protein sequence ID" value="GLJ74934.1"/>
    <property type="molecule type" value="Genomic_DNA"/>
</dbReference>
<reference evidence="8" key="2">
    <citation type="submission" date="2023-01" db="EMBL/GenBank/DDBJ databases">
        <authorList>
            <person name="Sun Q."/>
            <person name="Evtushenko L."/>
        </authorList>
    </citation>
    <scope>NUCLEOTIDE SEQUENCE</scope>
    <source>
        <strain evidence="8">VKM Ac-1401</strain>
    </source>
</reference>
<dbReference type="RefSeq" id="WP_271175610.1">
    <property type="nucleotide sequence ID" value="NZ_BAAAJO010000001.1"/>
</dbReference>
<dbReference type="InterPro" id="IPR011611">
    <property type="entry name" value="PfkB_dom"/>
</dbReference>
<evidence type="ECO:0000259" key="7">
    <source>
        <dbReference type="Pfam" id="PF00294"/>
    </source>
</evidence>
<evidence type="ECO:0000256" key="2">
    <source>
        <dbReference type="ARBA" id="ARBA00022679"/>
    </source>
</evidence>
<dbReference type="PANTHER" id="PTHR46566:SF5">
    <property type="entry name" value="1-PHOSPHOFRUCTOKINASE"/>
    <property type="match status" value="1"/>
</dbReference>
<evidence type="ECO:0000256" key="6">
    <source>
        <dbReference type="PIRNR" id="PIRNR000535"/>
    </source>
</evidence>
<keyword evidence="2 6" id="KW-0808">Transferase</keyword>
<dbReference type="PANTHER" id="PTHR46566">
    <property type="entry name" value="1-PHOSPHOFRUCTOKINASE-RELATED"/>
    <property type="match status" value="1"/>
</dbReference>
<keyword evidence="9" id="KW-1185">Reference proteome</keyword>
<evidence type="ECO:0000256" key="5">
    <source>
        <dbReference type="ARBA" id="ARBA00022840"/>
    </source>
</evidence>
<sequence>MILTVTPNPAIDLTYRVPMLDVGESHRVAPPAVRAGGKGLNVARVIAQTGGASFALTTAGGPAGVRLGDDLLSAGLPHELVPVASPTRSSVAIVDDASGLTTIFNETGAALTEAEWIALLDAAERLAVPASCLVASGSLPPEAPGDLYARLAGIAAARGIPSIIDAIGPALLQAAEAGATVLKPNRRELAETTGESDPVAGATRLLELGARLVIVSLGEDGMIGVAADAPGRPVHARLPQALRGNATGAGDAAVAAVASCLAAGVGELSAILSLATAWSAAAVLAPLAGELDPSYSALEDAVQLSG</sequence>
<name>A0A9W6H7N6_9MICO</name>
<dbReference type="AlphaFoldDB" id="A0A9W6H7N6"/>
<dbReference type="Pfam" id="PF00294">
    <property type="entry name" value="PfkB"/>
    <property type="match status" value="1"/>
</dbReference>
<dbReference type="InterPro" id="IPR029056">
    <property type="entry name" value="Ribokinase-like"/>
</dbReference>
<dbReference type="GO" id="GO:0005524">
    <property type="term" value="F:ATP binding"/>
    <property type="evidence" value="ECO:0007669"/>
    <property type="project" value="UniProtKB-KW"/>
</dbReference>